<dbReference type="Proteomes" id="UP000547674">
    <property type="component" value="Unassembled WGS sequence"/>
</dbReference>
<feature type="transmembrane region" description="Helical" evidence="1">
    <location>
        <begin position="74"/>
        <end position="92"/>
    </location>
</feature>
<keyword evidence="1" id="KW-1133">Transmembrane helix</keyword>
<feature type="non-terminal residue" evidence="2">
    <location>
        <position position="198"/>
    </location>
</feature>
<feature type="transmembrane region" description="Helical" evidence="1">
    <location>
        <begin position="6"/>
        <end position="26"/>
    </location>
</feature>
<evidence type="ECO:0000313" key="3">
    <source>
        <dbReference type="Proteomes" id="UP000547674"/>
    </source>
</evidence>
<feature type="transmembrane region" description="Helical" evidence="1">
    <location>
        <begin position="162"/>
        <end position="181"/>
    </location>
</feature>
<accession>A0A7Y2H2X5</accession>
<feature type="transmembrane region" description="Helical" evidence="1">
    <location>
        <begin position="38"/>
        <end position="62"/>
    </location>
</feature>
<comment type="caution">
    <text evidence="2">The sequence shown here is derived from an EMBL/GenBank/DDBJ whole genome shotgun (WGS) entry which is preliminary data.</text>
</comment>
<feature type="transmembrane region" description="Helical" evidence="1">
    <location>
        <begin position="132"/>
        <end position="150"/>
    </location>
</feature>
<evidence type="ECO:0000313" key="2">
    <source>
        <dbReference type="EMBL" id="NNF07491.1"/>
    </source>
</evidence>
<evidence type="ECO:0000256" key="1">
    <source>
        <dbReference type="SAM" id="Phobius"/>
    </source>
</evidence>
<reference evidence="2 3" key="1">
    <citation type="submission" date="2020-03" db="EMBL/GenBank/DDBJ databases">
        <title>Metabolic flexibility allows generalist bacteria to become dominant in a frequently disturbed ecosystem.</title>
        <authorList>
            <person name="Chen Y.-J."/>
            <person name="Leung P.M."/>
            <person name="Bay S.K."/>
            <person name="Hugenholtz P."/>
            <person name="Kessler A.J."/>
            <person name="Shelley G."/>
            <person name="Waite D.W."/>
            <person name="Cook P.L."/>
            <person name="Greening C."/>
        </authorList>
    </citation>
    <scope>NUCLEOTIDE SEQUENCE [LARGE SCALE GENOMIC DNA]</scope>
    <source>
        <strain evidence="2">SS_bin_28</strain>
    </source>
</reference>
<proteinExistence type="predicted"/>
<evidence type="ECO:0008006" key="4">
    <source>
        <dbReference type="Google" id="ProtNLM"/>
    </source>
</evidence>
<dbReference type="EMBL" id="JABDJR010000486">
    <property type="protein sequence ID" value="NNF07491.1"/>
    <property type="molecule type" value="Genomic_DNA"/>
</dbReference>
<protein>
    <recommendedName>
        <fullName evidence="4">Apolipoprotein N-acyltransferase</fullName>
    </recommendedName>
</protein>
<keyword evidence="1" id="KW-0472">Membrane</keyword>
<gene>
    <name evidence="2" type="ORF">HKN21_12085</name>
</gene>
<keyword evidence="1" id="KW-0812">Transmembrane</keyword>
<sequence length="198" mass="22358">MNSNRLAHSPILAAGIGLFATLWLLVSLRFSPPIMASVLAAPFLLVALLHKPKWGLLFLFLFLPYISAFEVKTITLGFNLGLPFFLGALWLIDSRIHSRSVQGLPGSLFAWFMAFILWTLICSLLSDRPASGLLQTSRWFVLFGFAILLWNVWDRRFQRQALNLYLIAIIPIAAYALWQVYTVGIEQIMFGRTVSLTP</sequence>
<name>A0A7Y2H2X5_UNCEI</name>
<organism evidence="2 3">
    <name type="scientific">Eiseniibacteriota bacterium</name>
    <dbReference type="NCBI Taxonomy" id="2212470"/>
    <lineage>
        <taxon>Bacteria</taxon>
        <taxon>Candidatus Eiseniibacteriota</taxon>
    </lineage>
</organism>
<feature type="transmembrane region" description="Helical" evidence="1">
    <location>
        <begin position="104"/>
        <end position="126"/>
    </location>
</feature>
<dbReference type="AlphaFoldDB" id="A0A7Y2H2X5"/>